<name>A0A192Y4F6_9CAUD</name>
<dbReference type="Proteomes" id="UP000224336">
    <property type="component" value="Segment"/>
</dbReference>
<accession>A0A192Y4F6</accession>
<sequence length="46" mass="5473">MSSSYNPPVDTVDVLHIDCEYEKFSFGKLFQRMIDHFGVRNSRRSY</sequence>
<organism evidence="1 2">
    <name type="scientific">Pseudomonas phage KTN4</name>
    <dbReference type="NCBI Taxonomy" id="1862701"/>
    <lineage>
        <taxon>Viruses</taxon>
        <taxon>Duplodnaviria</taxon>
        <taxon>Heunggongvirae</taxon>
        <taxon>Uroviricota</taxon>
        <taxon>Caudoviricetes</taxon>
        <taxon>Chimalliviridae</taxon>
        <taxon>Phikzvirus</taxon>
        <taxon>Phikzvirus phiKZ</taxon>
    </lineage>
</organism>
<protein>
    <submittedName>
        <fullName evidence="1">Uncharacterized protein</fullName>
    </submittedName>
</protein>
<evidence type="ECO:0000313" key="2">
    <source>
        <dbReference type="Proteomes" id="UP000224336"/>
    </source>
</evidence>
<evidence type="ECO:0000313" key="1">
    <source>
        <dbReference type="EMBL" id="ANM44784.1"/>
    </source>
</evidence>
<reference evidence="1 2" key="1">
    <citation type="journal article" date="2016" name="Sci. Rep.">
        <title>A proposed integrated approach for the preclinical evaluation of phage therapy in Pseudomonas infections.</title>
        <authorList>
            <person name="Danis-Wlodarczyk K."/>
            <person name="Vandenheuvel D."/>
            <person name="Jang H.B."/>
            <person name="Briers Y."/>
            <person name="Olszak T."/>
            <person name="Arabski M."/>
            <person name="Wasik S."/>
            <person name="Drabik M."/>
            <person name="Higgins G."/>
            <person name="Tyrrell J."/>
            <person name="Harvey B.J."/>
            <person name="Noben J.P."/>
            <person name="Lavigne R."/>
            <person name="Drulis-Kawa Z."/>
        </authorList>
    </citation>
    <scope>NUCLEOTIDE SEQUENCE [LARGE SCALE GENOMIC DNA]</scope>
</reference>
<gene>
    <name evidence="1" type="ORF">KTN4_026</name>
</gene>
<dbReference type="EMBL" id="KU521356">
    <property type="protein sequence ID" value="ANM44784.1"/>
    <property type="molecule type" value="Genomic_DNA"/>
</dbReference>
<proteinExistence type="predicted"/>